<evidence type="ECO:0000313" key="4">
    <source>
        <dbReference type="Proteomes" id="UP000663829"/>
    </source>
</evidence>
<dbReference type="EMBL" id="CAJNOQ010044586">
    <property type="protein sequence ID" value="CAF1633675.1"/>
    <property type="molecule type" value="Genomic_DNA"/>
</dbReference>
<protein>
    <recommendedName>
        <fullName evidence="1">GH18 domain-containing protein</fullName>
    </recommendedName>
</protein>
<dbReference type="InterPro" id="IPR011583">
    <property type="entry name" value="Chitinase_II/V-like_cat"/>
</dbReference>
<dbReference type="InterPro" id="IPR001223">
    <property type="entry name" value="Glyco_hydro18_cat"/>
</dbReference>
<dbReference type="Pfam" id="PF00704">
    <property type="entry name" value="Glyco_hydro_18"/>
    <property type="match status" value="1"/>
</dbReference>
<evidence type="ECO:0000313" key="3">
    <source>
        <dbReference type="EMBL" id="CAF4536340.1"/>
    </source>
</evidence>
<feature type="domain" description="GH18" evidence="1">
    <location>
        <begin position="98"/>
        <end position="215"/>
    </location>
</feature>
<dbReference type="InterPro" id="IPR050314">
    <property type="entry name" value="Glycosyl_Hydrlase_18"/>
</dbReference>
<dbReference type="SUPFAM" id="SSF51445">
    <property type="entry name" value="(Trans)glycosidases"/>
    <property type="match status" value="1"/>
</dbReference>
<dbReference type="Proteomes" id="UP000663829">
    <property type="component" value="Unassembled WGS sequence"/>
</dbReference>
<proteinExistence type="predicted"/>
<dbReference type="Proteomes" id="UP000681722">
    <property type="component" value="Unassembled WGS sequence"/>
</dbReference>
<dbReference type="InterPro" id="IPR017853">
    <property type="entry name" value="GH"/>
</dbReference>
<dbReference type="PANTHER" id="PTHR11177">
    <property type="entry name" value="CHITINASE"/>
    <property type="match status" value="1"/>
</dbReference>
<sequence length="215" mass="25247">MQVSTVKIKNNVVNSTVYIGLEMRVVCYYANWSLYREAMPILYPDQIDPTLCTHIHYAFADIDPLTLNIIPTELHDVQWTDRHSMASVLLYLYYNFKDWEFPGDRDRDAAPDSQIKFDILVKDLYQAFNDEVKKPNNTRQRLILTAAVAADPKKIDHGYIVQNLCGHLDYVNIMTYDYHGKWDDVTGINSPLYRSHTHLKHHEEWKNAVNIYNMY</sequence>
<gene>
    <name evidence="2" type="ORF">GPM918_LOCUS44518</name>
    <name evidence="3" type="ORF">SRO942_LOCUS46406</name>
</gene>
<dbReference type="PROSITE" id="PS51910">
    <property type="entry name" value="GH18_2"/>
    <property type="match status" value="1"/>
</dbReference>
<comment type="caution">
    <text evidence="2">The sequence shown here is derived from an EMBL/GenBank/DDBJ whole genome shotgun (WGS) entry which is preliminary data.</text>
</comment>
<dbReference type="PANTHER" id="PTHR11177:SF248">
    <property type="entry name" value="CHITOTRIOSIDASE-1"/>
    <property type="match status" value="1"/>
</dbReference>
<organism evidence="2 4">
    <name type="scientific">Didymodactylos carnosus</name>
    <dbReference type="NCBI Taxonomy" id="1234261"/>
    <lineage>
        <taxon>Eukaryota</taxon>
        <taxon>Metazoa</taxon>
        <taxon>Spiralia</taxon>
        <taxon>Gnathifera</taxon>
        <taxon>Rotifera</taxon>
        <taxon>Eurotatoria</taxon>
        <taxon>Bdelloidea</taxon>
        <taxon>Philodinida</taxon>
        <taxon>Philodinidae</taxon>
        <taxon>Didymodactylos</taxon>
    </lineage>
</organism>
<keyword evidence="4" id="KW-1185">Reference proteome</keyword>
<evidence type="ECO:0000313" key="2">
    <source>
        <dbReference type="EMBL" id="CAF1633675.1"/>
    </source>
</evidence>
<dbReference type="GO" id="GO:0008061">
    <property type="term" value="F:chitin binding"/>
    <property type="evidence" value="ECO:0007669"/>
    <property type="project" value="InterPro"/>
</dbReference>
<dbReference type="GO" id="GO:0005975">
    <property type="term" value="P:carbohydrate metabolic process"/>
    <property type="evidence" value="ECO:0007669"/>
    <property type="project" value="InterPro"/>
</dbReference>
<name>A0A816DB37_9BILA</name>
<dbReference type="SMART" id="SM00636">
    <property type="entry name" value="Glyco_18"/>
    <property type="match status" value="1"/>
</dbReference>
<evidence type="ECO:0000259" key="1">
    <source>
        <dbReference type="PROSITE" id="PS51910"/>
    </source>
</evidence>
<dbReference type="EMBL" id="CAJOBC010112684">
    <property type="protein sequence ID" value="CAF4536340.1"/>
    <property type="molecule type" value="Genomic_DNA"/>
</dbReference>
<reference evidence="2" key="1">
    <citation type="submission" date="2021-02" db="EMBL/GenBank/DDBJ databases">
        <authorList>
            <person name="Nowell W R."/>
        </authorList>
    </citation>
    <scope>NUCLEOTIDE SEQUENCE</scope>
</reference>
<dbReference type="Gene3D" id="3.20.20.80">
    <property type="entry name" value="Glycosidases"/>
    <property type="match status" value="2"/>
</dbReference>
<dbReference type="GO" id="GO:0005576">
    <property type="term" value="C:extracellular region"/>
    <property type="evidence" value="ECO:0007669"/>
    <property type="project" value="TreeGrafter"/>
</dbReference>
<accession>A0A816DB37</accession>
<dbReference type="AlphaFoldDB" id="A0A816DB37"/>
<dbReference type="OrthoDB" id="76388at2759"/>